<dbReference type="SUPFAM" id="SSF81383">
    <property type="entry name" value="F-box domain"/>
    <property type="match status" value="1"/>
</dbReference>
<proteinExistence type="predicted"/>
<evidence type="ECO:0000259" key="2">
    <source>
        <dbReference type="PROSITE" id="PS50181"/>
    </source>
</evidence>
<feature type="domain" description="F-box" evidence="2">
    <location>
        <begin position="26"/>
        <end position="72"/>
    </location>
</feature>
<evidence type="ECO:0000313" key="3">
    <source>
        <dbReference type="EMBL" id="KAL0274961.1"/>
    </source>
</evidence>
<dbReference type="InterPro" id="IPR036047">
    <property type="entry name" value="F-box-like_dom_sf"/>
</dbReference>
<dbReference type="AlphaFoldDB" id="A0AAW2HZD1"/>
<comment type="caution">
    <text evidence="3">The sequence shown here is derived from an EMBL/GenBank/DDBJ whole genome shotgun (WGS) entry which is preliminary data.</text>
</comment>
<dbReference type="PROSITE" id="PS50181">
    <property type="entry name" value="FBOX"/>
    <property type="match status" value="1"/>
</dbReference>
<dbReference type="Gene3D" id="1.20.1280.50">
    <property type="match status" value="1"/>
</dbReference>
<reference evidence="3" key="1">
    <citation type="journal article" date="2024" name="Gigascience">
        <title>Chromosome-level genome of the poultry shaft louse Menopon gallinae provides insight into the host-switching and adaptive evolution of parasitic lice.</title>
        <authorList>
            <person name="Xu Y."/>
            <person name="Ma L."/>
            <person name="Liu S."/>
            <person name="Liang Y."/>
            <person name="Liu Q."/>
            <person name="He Z."/>
            <person name="Tian L."/>
            <person name="Duan Y."/>
            <person name="Cai W."/>
            <person name="Li H."/>
            <person name="Song F."/>
        </authorList>
    </citation>
    <scope>NUCLEOTIDE SEQUENCE</scope>
    <source>
        <strain evidence="3">Cailab_2023a</strain>
    </source>
</reference>
<protein>
    <recommendedName>
        <fullName evidence="2">F-box domain-containing protein</fullName>
    </recommendedName>
</protein>
<sequence>MEQFWFLFCAMGLSNTMFFDGFNPNFDVLGDLPYEIATSILRLLDGKTLLTAALVSRKWFRIIKSDKVLRGKIRDEFRARRMAGMFFRPGVHLSNLSQTFSNVSNRTENVGRVKELGAEPRIGKTQSKKRKFESSVSLKSKKTKTQHGENAFRACIKTMKSFR</sequence>
<accession>A0AAW2HZD1</accession>
<dbReference type="EMBL" id="JARGDH010000002">
    <property type="protein sequence ID" value="KAL0274961.1"/>
    <property type="molecule type" value="Genomic_DNA"/>
</dbReference>
<dbReference type="SMART" id="SM00256">
    <property type="entry name" value="FBOX"/>
    <property type="match status" value="1"/>
</dbReference>
<feature type="region of interest" description="Disordered" evidence="1">
    <location>
        <begin position="121"/>
        <end position="147"/>
    </location>
</feature>
<dbReference type="Pfam" id="PF12937">
    <property type="entry name" value="F-box-like"/>
    <property type="match status" value="1"/>
</dbReference>
<gene>
    <name evidence="3" type="ORF">PYX00_002972</name>
</gene>
<evidence type="ECO:0000256" key="1">
    <source>
        <dbReference type="SAM" id="MobiDB-lite"/>
    </source>
</evidence>
<organism evidence="3">
    <name type="scientific">Menopon gallinae</name>
    <name type="common">poultry shaft louse</name>
    <dbReference type="NCBI Taxonomy" id="328185"/>
    <lineage>
        <taxon>Eukaryota</taxon>
        <taxon>Metazoa</taxon>
        <taxon>Ecdysozoa</taxon>
        <taxon>Arthropoda</taxon>
        <taxon>Hexapoda</taxon>
        <taxon>Insecta</taxon>
        <taxon>Pterygota</taxon>
        <taxon>Neoptera</taxon>
        <taxon>Paraneoptera</taxon>
        <taxon>Psocodea</taxon>
        <taxon>Troctomorpha</taxon>
        <taxon>Phthiraptera</taxon>
        <taxon>Amblycera</taxon>
        <taxon>Menoponidae</taxon>
        <taxon>Menopon</taxon>
    </lineage>
</organism>
<dbReference type="InterPro" id="IPR001810">
    <property type="entry name" value="F-box_dom"/>
</dbReference>
<name>A0AAW2HZD1_9NEOP</name>